<gene>
    <name evidence="1" type="ORF">CBM2605_A30085</name>
    <name evidence="2" type="ORF">CBM2607_10243</name>
</gene>
<organism evidence="2 3">
    <name type="scientific">Cupriavidus neocaledonicus</name>
    <dbReference type="NCBI Taxonomy" id="1040979"/>
    <lineage>
        <taxon>Bacteria</taxon>
        <taxon>Pseudomonadati</taxon>
        <taxon>Pseudomonadota</taxon>
        <taxon>Betaproteobacteria</taxon>
        <taxon>Burkholderiales</taxon>
        <taxon>Burkholderiaceae</taxon>
        <taxon>Cupriavidus</taxon>
    </lineage>
</organism>
<evidence type="ECO:0000313" key="4">
    <source>
        <dbReference type="Proteomes" id="UP000256710"/>
    </source>
</evidence>
<sequence>MQGAYENRIKTIGIRIRKHAGK</sequence>
<evidence type="ECO:0000313" key="3">
    <source>
        <dbReference type="Proteomes" id="UP000255168"/>
    </source>
</evidence>
<dbReference type="AlphaFoldDB" id="A0A375H2Z1"/>
<evidence type="ECO:0000313" key="1">
    <source>
        <dbReference type="EMBL" id="SOZ36648.1"/>
    </source>
</evidence>
<name>A0A375H2Z1_9BURK</name>
<accession>A0A375H2Z1</accession>
<proteinExistence type="predicted"/>
<evidence type="ECO:0000313" key="2">
    <source>
        <dbReference type="EMBL" id="SPD45306.1"/>
    </source>
</evidence>
<dbReference type="Proteomes" id="UP000255168">
    <property type="component" value="Chromosome I"/>
</dbReference>
<protein>
    <submittedName>
        <fullName evidence="2">Uncharacterized protein</fullName>
    </submittedName>
</protein>
<dbReference type="EMBL" id="LT984806">
    <property type="protein sequence ID" value="SPD45306.1"/>
    <property type="molecule type" value="Genomic_DNA"/>
</dbReference>
<reference evidence="3 4" key="1">
    <citation type="submission" date="2018-01" db="EMBL/GenBank/DDBJ databases">
        <authorList>
            <person name="Clerissi C."/>
        </authorList>
    </citation>
    <scope>NUCLEOTIDE SEQUENCE [LARGE SCALE GENOMIC DNA]</scope>
    <source>
        <strain evidence="1">Cupriavidus taiwanensis STM 6082</strain>
        <strain evidence="2">Cupriavidus taiwanensis STM 6160</strain>
    </source>
</reference>
<dbReference type="Proteomes" id="UP000256710">
    <property type="component" value="Unassembled WGS sequence"/>
</dbReference>
<dbReference type="EMBL" id="OFTC01000023">
    <property type="protein sequence ID" value="SOZ36648.1"/>
    <property type="molecule type" value="Genomic_DNA"/>
</dbReference>
<keyword evidence="4" id="KW-1185">Reference proteome</keyword>